<evidence type="ECO:0000313" key="3">
    <source>
        <dbReference type="Proteomes" id="UP001549106"/>
    </source>
</evidence>
<dbReference type="InterPro" id="IPR008538">
    <property type="entry name" value="Uma2"/>
</dbReference>
<dbReference type="CDD" id="cd06260">
    <property type="entry name" value="DUF820-like"/>
    <property type="match status" value="1"/>
</dbReference>
<dbReference type="PANTHER" id="PTHR36558:SF1">
    <property type="entry name" value="RESTRICTION ENDONUCLEASE DOMAIN-CONTAINING PROTEIN-RELATED"/>
    <property type="match status" value="1"/>
</dbReference>
<dbReference type="Pfam" id="PF05685">
    <property type="entry name" value="Uma2"/>
    <property type="match status" value="1"/>
</dbReference>
<keyword evidence="2" id="KW-0378">Hydrolase</keyword>
<feature type="domain" description="Putative restriction endonuclease" evidence="1">
    <location>
        <begin position="7"/>
        <end position="144"/>
    </location>
</feature>
<keyword evidence="3" id="KW-1185">Reference proteome</keyword>
<reference evidence="2 3" key="1">
    <citation type="submission" date="2024-06" db="EMBL/GenBank/DDBJ databases">
        <title>Genomic Encyclopedia of Type Strains, Phase IV (KMG-IV): sequencing the most valuable type-strain genomes for metagenomic binning, comparative biology and taxonomic classification.</title>
        <authorList>
            <person name="Goeker M."/>
        </authorList>
    </citation>
    <scope>NUCLEOTIDE SEQUENCE [LARGE SCALE GENOMIC DNA]</scope>
    <source>
        <strain evidence="2 3">DSM 29492</strain>
    </source>
</reference>
<name>A0ABV2M489_9FIRM</name>
<dbReference type="SUPFAM" id="SSF52980">
    <property type="entry name" value="Restriction endonuclease-like"/>
    <property type="match status" value="1"/>
</dbReference>
<proteinExistence type="predicted"/>
<evidence type="ECO:0000259" key="1">
    <source>
        <dbReference type="Pfam" id="PF05685"/>
    </source>
</evidence>
<dbReference type="Gene3D" id="3.90.1570.10">
    <property type="entry name" value="tt1808, chain A"/>
    <property type="match status" value="1"/>
</dbReference>
<organism evidence="2 3">
    <name type="scientific">Blautia caecimuris</name>
    <dbReference type="NCBI Taxonomy" id="1796615"/>
    <lineage>
        <taxon>Bacteria</taxon>
        <taxon>Bacillati</taxon>
        <taxon>Bacillota</taxon>
        <taxon>Clostridia</taxon>
        <taxon>Lachnospirales</taxon>
        <taxon>Lachnospiraceae</taxon>
        <taxon>Blautia</taxon>
    </lineage>
</organism>
<gene>
    <name evidence="2" type="ORF">ABID24_002519</name>
</gene>
<dbReference type="Proteomes" id="UP001549106">
    <property type="component" value="Unassembled WGS sequence"/>
</dbReference>
<comment type="caution">
    <text evidence="2">The sequence shown here is derived from an EMBL/GenBank/DDBJ whole genome shotgun (WGS) entry which is preliminary data.</text>
</comment>
<dbReference type="EMBL" id="JBEPMJ010000019">
    <property type="protein sequence ID" value="MET3751261.1"/>
    <property type="molecule type" value="Genomic_DNA"/>
</dbReference>
<dbReference type="RefSeq" id="WP_022068564.1">
    <property type="nucleotide sequence ID" value="NZ_BAABXN010000001.1"/>
</dbReference>
<protein>
    <submittedName>
        <fullName evidence="2">Uma2 family endonuclease</fullName>
    </submittedName>
</protein>
<dbReference type="GO" id="GO:0004519">
    <property type="term" value="F:endonuclease activity"/>
    <property type="evidence" value="ECO:0007669"/>
    <property type="project" value="UniProtKB-KW"/>
</dbReference>
<dbReference type="InterPro" id="IPR011335">
    <property type="entry name" value="Restrct_endonuc-II-like"/>
</dbReference>
<evidence type="ECO:0000313" key="2">
    <source>
        <dbReference type="EMBL" id="MET3751261.1"/>
    </source>
</evidence>
<keyword evidence="2" id="KW-0540">Nuclease</keyword>
<dbReference type="InterPro" id="IPR012296">
    <property type="entry name" value="Nuclease_put_TT1808"/>
</dbReference>
<keyword evidence="2" id="KW-0255">Endonuclease</keyword>
<sequence>MAELKEDYRKEERINGIVYDMSPSADYRHGIVNSNIHAILKQHLKNSLCLSFMENLDYRYQPEKNNDYVIPDVMLICDRKHLKGGAYTGVPRFIAETLSPATALKDKTVKKEIYQAAGVSEYWIVSPKERAVEIYYLEQDNYILKYSYILQDDPEDIYYNADTVIYLREFPNITMKLEEIFENIEV</sequence>
<accession>A0ABV2M489</accession>
<dbReference type="PANTHER" id="PTHR36558">
    <property type="entry name" value="GLR1098 PROTEIN"/>
    <property type="match status" value="1"/>
</dbReference>